<dbReference type="eggNOG" id="ENOG5032U4I">
    <property type="taxonomic scope" value="Bacteria"/>
</dbReference>
<dbReference type="PATRIC" id="fig|56107.3.peg.946"/>
<evidence type="ECO:0000313" key="1">
    <source>
        <dbReference type="EMBL" id="AFZ23171.1"/>
    </source>
</evidence>
<dbReference type="EMBL" id="CP003642">
    <property type="protein sequence ID" value="AFZ23171.1"/>
    <property type="molecule type" value="Genomic_DNA"/>
</dbReference>
<dbReference type="Proteomes" id="UP000010475">
    <property type="component" value="Chromosome"/>
</dbReference>
<reference evidence="1 2" key="1">
    <citation type="submission" date="2012-06" db="EMBL/GenBank/DDBJ databases">
        <title>Finished chromosome of genome of Cylindrospermum stagnale PCC 7417.</title>
        <authorList>
            <consortium name="US DOE Joint Genome Institute"/>
            <person name="Gugger M."/>
            <person name="Coursin T."/>
            <person name="Rippka R."/>
            <person name="Tandeau De Marsac N."/>
            <person name="Huntemann M."/>
            <person name="Wei C.-L."/>
            <person name="Han J."/>
            <person name="Detter J.C."/>
            <person name="Han C."/>
            <person name="Tapia R."/>
            <person name="Chen A."/>
            <person name="Kyrpides N."/>
            <person name="Mavromatis K."/>
            <person name="Markowitz V."/>
            <person name="Szeto E."/>
            <person name="Ivanova N."/>
            <person name="Pagani I."/>
            <person name="Pati A."/>
            <person name="Goodwin L."/>
            <person name="Nordberg H.P."/>
            <person name="Cantor M.N."/>
            <person name="Hua S.X."/>
            <person name="Woyke T."/>
            <person name="Kerfeld C.A."/>
        </authorList>
    </citation>
    <scope>NUCLEOTIDE SEQUENCE [LARGE SCALE GENOMIC DNA]</scope>
    <source>
        <strain evidence="1 2">PCC 7417</strain>
    </source>
</reference>
<dbReference type="AlphaFoldDB" id="K9WTS3"/>
<accession>K9WTS3</accession>
<gene>
    <name evidence="1" type="ORF">Cylst_0845</name>
</gene>
<dbReference type="KEGG" id="csg:Cylst_0845"/>
<proteinExistence type="predicted"/>
<protein>
    <submittedName>
        <fullName evidence="1">Uncharacterized protein</fullName>
    </submittedName>
</protein>
<dbReference type="STRING" id="56107.Cylst_0845"/>
<keyword evidence="2" id="KW-1185">Reference proteome</keyword>
<evidence type="ECO:0000313" key="2">
    <source>
        <dbReference type="Proteomes" id="UP000010475"/>
    </source>
</evidence>
<organism evidence="1 2">
    <name type="scientific">Cylindrospermum stagnale PCC 7417</name>
    <dbReference type="NCBI Taxonomy" id="56107"/>
    <lineage>
        <taxon>Bacteria</taxon>
        <taxon>Bacillati</taxon>
        <taxon>Cyanobacteriota</taxon>
        <taxon>Cyanophyceae</taxon>
        <taxon>Nostocales</taxon>
        <taxon>Nostocaceae</taxon>
        <taxon>Cylindrospermum</taxon>
    </lineage>
</organism>
<sequence>MVVQVETTEIAAMRELMRDYAPAIQAMDTLEKRNGDIESAFEDLWIEKNGQPLMKEGKSLWKVTLNALRQELCGDEGFRGQLKEYTKNPGSAPLLTGVIVSLVSLAAANGLPLDPAIATVIVLYVLKIGLNIFCDYTEPPAGNAGTLPPAPDN</sequence>
<dbReference type="OrthoDB" id="463677at2"/>
<dbReference type="RefSeq" id="WP_015206427.1">
    <property type="nucleotide sequence ID" value="NC_019757.1"/>
</dbReference>
<dbReference type="HOGENOM" id="CLU_149202_0_0_3"/>
<name>K9WTS3_9NOST</name>